<protein>
    <recommendedName>
        <fullName evidence="3">Methyltransferase type 11 domain-containing protein</fullName>
    </recommendedName>
</protein>
<name>A0A512DPI4_9PROT</name>
<dbReference type="CDD" id="cd02440">
    <property type="entry name" value="AdoMet_MTases"/>
    <property type="match status" value="1"/>
</dbReference>
<dbReference type="AlphaFoldDB" id="A0A512DPI4"/>
<accession>A0A512DPI4</accession>
<dbReference type="Gene3D" id="3.40.50.150">
    <property type="entry name" value="Vaccinia Virus protein VP39"/>
    <property type="match status" value="1"/>
</dbReference>
<sequence>MKENSLRVFQYLNEQGDFDYEKYQKIQTEGNKRKINSQWAQETTIEYLSGNIKKLIAAPRFGICHGTRRGLEQAWFAEYLGCEVIGTEISDTANQFPNTVQWDFHEKNPDWLGRADFVYSNSWDHSYDPPKMIQAWTETVRPGGLVIFEHSRYHIEINQLDPFGATLEELVVLLVRLGGGKFFVRDIWTEAPPQVVSKSTVDVNHIVVQRL</sequence>
<dbReference type="InterPro" id="IPR029063">
    <property type="entry name" value="SAM-dependent_MTases_sf"/>
</dbReference>
<dbReference type="SUPFAM" id="SSF53335">
    <property type="entry name" value="S-adenosyl-L-methionine-dependent methyltransferases"/>
    <property type="match status" value="1"/>
</dbReference>
<evidence type="ECO:0008006" key="3">
    <source>
        <dbReference type="Google" id="ProtNLM"/>
    </source>
</evidence>
<keyword evidence="2" id="KW-1185">Reference proteome</keyword>
<evidence type="ECO:0000313" key="2">
    <source>
        <dbReference type="Proteomes" id="UP000321523"/>
    </source>
</evidence>
<reference evidence="1 2" key="1">
    <citation type="submission" date="2019-07" db="EMBL/GenBank/DDBJ databases">
        <title>Whole genome shotgun sequence of Skermanella aerolata NBRC 106429.</title>
        <authorList>
            <person name="Hosoyama A."/>
            <person name="Uohara A."/>
            <person name="Ohji S."/>
            <person name="Ichikawa N."/>
        </authorList>
    </citation>
    <scope>NUCLEOTIDE SEQUENCE [LARGE SCALE GENOMIC DNA]</scope>
    <source>
        <strain evidence="1 2">NBRC 106429</strain>
    </source>
</reference>
<comment type="caution">
    <text evidence="1">The sequence shown here is derived from an EMBL/GenBank/DDBJ whole genome shotgun (WGS) entry which is preliminary data.</text>
</comment>
<dbReference type="OrthoDB" id="7836265at2"/>
<evidence type="ECO:0000313" key="1">
    <source>
        <dbReference type="EMBL" id="GEO38376.1"/>
    </source>
</evidence>
<dbReference type="EMBL" id="BJYZ01000009">
    <property type="protein sequence ID" value="GEO38376.1"/>
    <property type="molecule type" value="Genomic_DNA"/>
</dbReference>
<dbReference type="RefSeq" id="WP_052830974.1">
    <property type="nucleotide sequence ID" value="NZ_BJYZ01000009.1"/>
</dbReference>
<gene>
    <name evidence="1" type="ORF">SAE02_25240</name>
</gene>
<proteinExistence type="predicted"/>
<organism evidence="1 2">
    <name type="scientific">Skermanella aerolata</name>
    <dbReference type="NCBI Taxonomy" id="393310"/>
    <lineage>
        <taxon>Bacteria</taxon>
        <taxon>Pseudomonadati</taxon>
        <taxon>Pseudomonadota</taxon>
        <taxon>Alphaproteobacteria</taxon>
        <taxon>Rhodospirillales</taxon>
        <taxon>Azospirillaceae</taxon>
        <taxon>Skermanella</taxon>
    </lineage>
</organism>
<dbReference type="Proteomes" id="UP000321523">
    <property type="component" value="Unassembled WGS sequence"/>
</dbReference>